<reference evidence="1" key="1">
    <citation type="submission" date="2022-11" db="EMBL/GenBank/DDBJ databases">
        <title>Methylomonas rapida sp. nov., Carotenoid-Producing Obligate Methanotrophs with High Growth Characteristics and Biotechnological Potential.</title>
        <authorList>
            <person name="Tikhonova E.N."/>
            <person name="Suleimanov R.Z."/>
            <person name="Miroshnikov K."/>
            <person name="Oshkin I.Y."/>
            <person name="Belova S.E."/>
            <person name="Danilova O.V."/>
            <person name="Ashikhmin A."/>
            <person name="Konopkin A."/>
            <person name="But S.Y."/>
            <person name="Khmelenina V.N."/>
            <person name="Kuznetsov N."/>
            <person name="Pimenov N.V."/>
            <person name="Dedysh S.N."/>
        </authorList>
    </citation>
    <scope>NUCLEOTIDE SEQUENCE</scope>
    <source>
        <strain evidence="1">MP1</strain>
    </source>
</reference>
<sequence length="259" mass="29395">MKRLFFLLCFLNLIFLLWQFHIGGLNPETPQLQQVSSILLLDEYRRARQGAQISAVIDHRAVEWRQIETDRILADLRNETWQTKAVALSVAKKSRKSAERVRTVEAAKPAAKIGERKCFDAGPFADESGLKKWLMASTLDSKQITQKDSVVASDYQVYYPAAKKPEQTQANKAMLLDKGLQDIWMIPDGELKGGYSLGVFREKQRAVNFKNQLSEKGIQAEIKQRDKTKPQWFVRVMLDKAKLPQYQAAGVKLAACPAN</sequence>
<evidence type="ECO:0000313" key="1">
    <source>
        <dbReference type="EMBL" id="WAR43694.1"/>
    </source>
</evidence>
<evidence type="ECO:0008006" key="3">
    <source>
        <dbReference type="Google" id="ProtNLM"/>
    </source>
</evidence>
<dbReference type="RefSeq" id="WP_255188681.1">
    <property type="nucleotide sequence ID" value="NZ_CP113517.1"/>
</dbReference>
<dbReference type="EMBL" id="CP113517">
    <property type="protein sequence ID" value="WAR43694.1"/>
    <property type="molecule type" value="Genomic_DNA"/>
</dbReference>
<organism evidence="1 2">
    <name type="scientific">Methylomonas rapida</name>
    <dbReference type="NCBI Taxonomy" id="2963939"/>
    <lineage>
        <taxon>Bacteria</taxon>
        <taxon>Pseudomonadati</taxon>
        <taxon>Pseudomonadota</taxon>
        <taxon>Gammaproteobacteria</taxon>
        <taxon>Methylococcales</taxon>
        <taxon>Methylococcaceae</taxon>
        <taxon>Methylomonas</taxon>
    </lineage>
</organism>
<evidence type="ECO:0000313" key="2">
    <source>
        <dbReference type="Proteomes" id="UP001162780"/>
    </source>
</evidence>
<gene>
    <name evidence="1" type="ORF">NM686_015080</name>
</gene>
<keyword evidence="2" id="KW-1185">Reference proteome</keyword>
<accession>A0ABY7GHJ1</accession>
<protein>
    <recommendedName>
        <fullName evidence="3">SPOR domain-containing protein</fullName>
    </recommendedName>
</protein>
<dbReference type="Proteomes" id="UP001162780">
    <property type="component" value="Chromosome"/>
</dbReference>
<name>A0ABY7GHJ1_9GAMM</name>
<proteinExistence type="predicted"/>